<dbReference type="Pfam" id="PF01061">
    <property type="entry name" value="ABC2_membrane"/>
    <property type="match status" value="1"/>
</dbReference>
<accession>A0ABM5PNJ8</accession>
<evidence type="ECO:0000256" key="6">
    <source>
        <dbReference type="ARBA" id="ARBA00022692"/>
    </source>
</evidence>
<keyword evidence="6 9" id="KW-0812">Transmembrane</keyword>
<feature type="transmembrane region" description="Helical" evidence="9">
    <location>
        <begin position="210"/>
        <end position="228"/>
    </location>
</feature>
<feature type="transmembrane region" description="Helical" evidence="9">
    <location>
        <begin position="267"/>
        <end position="287"/>
    </location>
</feature>
<evidence type="ECO:0000256" key="5">
    <source>
        <dbReference type="ARBA" id="ARBA00022519"/>
    </source>
</evidence>
<keyword evidence="5" id="KW-0997">Cell inner membrane</keyword>
<organism evidence="11 12">
    <name type="scientific">Corynebacterium casei LMG S-19264</name>
    <dbReference type="NCBI Taxonomy" id="1285583"/>
    <lineage>
        <taxon>Bacteria</taxon>
        <taxon>Bacillati</taxon>
        <taxon>Actinomycetota</taxon>
        <taxon>Actinomycetes</taxon>
        <taxon>Mycobacteriales</taxon>
        <taxon>Corynebacteriaceae</taxon>
        <taxon>Corynebacterium</taxon>
    </lineage>
</organism>
<dbReference type="PANTHER" id="PTHR30413:SF8">
    <property type="entry name" value="TRANSPORT PERMEASE PROTEIN"/>
    <property type="match status" value="1"/>
</dbReference>
<feature type="transmembrane region" description="Helical" evidence="9">
    <location>
        <begin position="101"/>
        <end position="123"/>
    </location>
</feature>
<keyword evidence="7 9" id="KW-1133">Transmembrane helix</keyword>
<dbReference type="InterPro" id="IPR047817">
    <property type="entry name" value="ABC2_TM_bact-type"/>
</dbReference>
<dbReference type="PROSITE" id="PS51012">
    <property type="entry name" value="ABC_TM2"/>
    <property type="match status" value="1"/>
</dbReference>
<feature type="transmembrane region" description="Helical" evidence="9">
    <location>
        <begin position="144"/>
        <end position="168"/>
    </location>
</feature>
<evidence type="ECO:0000259" key="10">
    <source>
        <dbReference type="PROSITE" id="PS51012"/>
    </source>
</evidence>
<evidence type="ECO:0000256" key="7">
    <source>
        <dbReference type="ARBA" id="ARBA00022989"/>
    </source>
</evidence>
<dbReference type="EMBL" id="CP004350">
    <property type="protein sequence ID" value="AHI19528.1"/>
    <property type="molecule type" value="Genomic_DNA"/>
</dbReference>
<evidence type="ECO:0000256" key="3">
    <source>
        <dbReference type="ARBA" id="ARBA00022448"/>
    </source>
</evidence>
<name>A0ABM5PNJ8_9CORY</name>
<proteinExistence type="inferred from homology"/>
<evidence type="ECO:0000256" key="1">
    <source>
        <dbReference type="ARBA" id="ARBA00004429"/>
    </source>
</evidence>
<gene>
    <name evidence="11" type="ORF">CCASEI_04750</name>
</gene>
<evidence type="ECO:0000256" key="4">
    <source>
        <dbReference type="ARBA" id="ARBA00022475"/>
    </source>
</evidence>
<dbReference type="GeneID" id="82877114"/>
<keyword evidence="4 9" id="KW-1003">Cell membrane</keyword>
<keyword evidence="3 9" id="KW-0813">Transport</keyword>
<evidence type="ECO:0000256" key="2">
    <source>
        <dbReference type="ARBA" id="ARBA00007783"/>
    </source>
</evidence>
<dbReference type="InterPro" id="IPR013525">
    <property type="entry name" value="ABC2_TM"/>
</dbReference>
<evidence type="ECO:0000313" key="12">
    <source>
        <dbReference type="Proteomes" id="UP000019226"/>
    </source>
</evidence>
<evidence type="ECO:0000256" key="8">
    <source>
        <dbReference type="ARBA" id="ARBA00023136"/>
    </source>
</evidence>
<dbReference type="Proteomes" id="UP000019226">
    <property type="component" value="Chromosome"/>
</dbReference>
<sequence>MSSDNESTEVRTRPVNIEIVDDSELVRLQARPALVSYILSLWNFRHFIWEDTKSKSFSSGKGTYLGQAWILLEPILQVSVYVIVFGLILKVDRGMDNFVGFLLIGVIFFGFFSSGITSGGKLIQRSRNLIKSFTFPKVTLAVSVVLRQMIDHIVPAVIAVTGALLFQWGEPVSFALLGVIPLFLLAHLFAFGCICFAARATAFVPDLAKVLSLVTRALFFTSGVFFSISRFDSHPALTKFVEINPIYQFLQATRSCVLEGVFPSVGVWLYLLAWSVILVIFGFVYFWQAEERYVAVR</sequence>
<keyword evidence="8 9" id="KW-0472">Membrane</keyword>
<feature type="transmembrane region" description="Helical" evidence="9">
    <location>
        <begin position="174"/>
        <end position="198"/>
    </location>
</feature>
<dbReference type="PANTHER" id="PTHR30413">
    <property type="entry name" value="INNER MEMBRANE TRANSPORT PERMEASE"/>
    <property type="match status" value="1"/>
</dbReference>
<reference evidence="12" key="1">
    <citation type="submission" date="2013-02" db="EMBL/GenBank/DDBJ databases">
        <title>The complete genome sequence of Corynebacterium casei LMG S-19264 (=DSM 44701).</title>
        <authorList>
            <person name="Ruckert C."/>
            <person name="Albersmeier A."/>
            <person name="Kalinowski J."/>
        </authorList>
    </citation>
    <scope>NUCLEOTIDE SEQUENCE [LARGE SCALE GENOMIC DNA]</scope>
    <source>
        <strain evidence="12">LMG S-19264</strain>
    </source>
</reference>
<protein>
    <recommendedName>
        <fullName evidence="9">Transport permease protein</fullName>
    </recommendedName>
</protein>
<feature type="domain" description="ABC transmembrane type-2" evidence="10">
    <location>
        <begin position="65"/>
        <end position="289"/>
    </location>
</feature>
<dbReference type="RefSeq" id="WP_025387287.1">
    <property type="nucleotide sequence ID" value="NZ_CP004350.1"/>
</dbReference>
<comment type="subcellular location">
    <subcellularLocation>
        <location evidence="1">Cell inner membrane</location>
        <topology evidence="1">Multi-pass membrane protein</topology>
    </subcellularLocation>
    <subcellularLocation>
        <location evidence="9">Cell membrane</location>
        <topology evidence="9">Multi-pass membrane protein</topology>
    </subcellularLocation>
</comment>
<keyword evidence="12" id="KW-1185">Reference proteome</keyword>
<comment type="similarity">
    <text evidence="2 9">Belongs to the ABC-2 integral membrane protein family.</text>
</comment>
<feature type="transmembrane region" description="Helical" evidence="9">
    <location>
        <begin position="69"/>
        <end position="89"/>
    </location>
</feature>
<evidence type="ECO:0000313" key="11">
    <source>
        <dbReference type="EMBL" id="AHI19528.1"/>
    </source>
</evidence>
<evidence type="ECO:0000256" key="9">
    <source>
        <dbReference type="RuleBase" id="RU361157"/>
    </source>
</evidence>